<evidence type="ECO:0000256" key="1">
    <source>
        <dbReference type="SAM" id="MobiDB-lite"/>
    </source>
</evidence>
<dbReference type="Proteomes" id="UP000784294">
    <property type="component" value="Unassembled WGS sequence"/>
</dbReference>
<evidence type="ECO:0000313" key="3">
    <source>
        <dbReference type="Proteomes" id="UP000784294"/>
    </source>
</evidence>
<organism evidence="2 3">
    <name type="scientific">Protopolystoma xenopodis</name>
    <dbReference type="NCBI Taxonomy" id="117903"/>
    <lineage>
        <taxon>Eukaryota</taxon>
        <taxon>Metazoa</taxon>
        <taxon>Spiralia</taxon>
        <taxon>Lophotrochozoa</taxon>
        <taxon>Platyhelminthes</taxon>
        <taxon>Monogenea</taxon>
        <taxon>Polyopisthocotylea</taxon>
        <taxon>Polystomatidea</taxon>
        <taxon>Polystomatidae</taxon>
        <taxon>Protopolystoma</taxon>
    </lineage>
</organism>
<name>A0A448XDZ2_9PLAT</name>
<comment type="caution">
    <text evidence="2">The sequence shown here is derived from an EMBL/GenBank/DDBJ whole genome shotgun (WGS) entry which is preliminary data.</text>
</comment>
<keyword evidence="3" id="KW-1185">Reference proteome</keyword>
<reference evidence="2" key="1">
    <citation type="submission" date="2018-11" db="EMBL/GenBank/DDBJ databases">
        <authorList>
            <consortium name="Pathogen Informatics"/>
        </authorList>
    </citation>
    <scope>NUCLEOTIDE SEQUENCE</scope>
</reference>
<accession>A0A448XDZ2</accession>
<proteinExistence type="predicted"/>
<dbReference type="EMBL" id="CAAALY010247936">
    <property type="protein sequence ID" value="VEL34572.1"/>
    <property type="molecule type" value="Genomic_DNA"/>
</dbReference>
<feature type="region of interest" description="Disordered" evidence="1">
    <location>
        <begin position="1"/>
        <end position="33"/>
    </location>
</feature>
<sequence>MAAQLVRPQRLRRTAQSEVRAKRSAGGTNDPGVSSCACVCVVAPSYRTGADQRRPASDWDETSLFTELAREPTSERANQRTSEQASSLGRCALWTGQKEADNHQFKRIGENLRLLARCFASIVFLIFGPRFFRPPPPLLLPPPPQSCPSSLSCCHQPRCRGHRSRGAPRGLIRSSTCPLCILSISGSSCPTEGVEGKRHVIWLICLTSLPEDTWKTKGPARSESLKSAKKVITNRHHGSLGY</sequence>
<dbReference type="AlphaFoldDB" id="A0A448XDZ2"/>
<gene>
    <name evidence="2" type="ORF">PXEA_LOCUS28012</name>
</gene>
<evidence type="ECO:0000313" key="2">
    <source>
        <dbReference type="EMBL" id="VEL34572.1"/>
    </source>
</evidence>
<protein>
    <submittedName>
        <fullName evidence="2">Uncharacterized protein</fullName>
    </submittedName>
</protein>